<dbReference type="RefSeq" id="WP_029376010.1">
    <property type="nucleotide sequence ID" value="NZ_CP044971.1"/>
</dbReference>
<protein>
    <submittedName>
        <fullName evidence="4">MerR family transcriptional regulator</fullName>
    </submittedName>
</protein>
<dbReference type="SUPFAM" id="SSF46955">
    <property type="entry name" value="Putative DNA-binding domain"/>
    <property type="match status" value="1"/>
</dbReference>
<dbReference type="Proteomes" id="UP000642265">
    <property type="component" value="Unassembled WGS sequence"/>
</dbReference>
<dbReference type="EMBL" id="JACZKO010000009">
    <property type="protein sequence ID" value="MBE0559765.1"/>
    <property type="molecule type" value="Genomic_DNA"/>
</dbReference>
<comment type="caution">
    <text evidence="4">The sequence shown here is derived from an EMBL/GenBank/DDBJ whole genome shotgun (WGS) entry which is preliminary data.</text>
</comment>
<dbReference type="Pfam" id="PF13411">
    <property type="entry name" value="MerR_1"/>
    <property type="match status" value="1"/>
</dbReference>
<proteinExistence type="predicted"/>
<dbReference type="InterPro" id="IPR047057">
    <property type="entry name" value="MerR_fam"/>
</dbReference>
<keyword evidence="2" id="KW-0175">Coiled coil</keyword>
<feature type="coiled-coil region" evidence="2">
    <location>
        <begin position="112"/>
        <end position="149"/>
    </location>
</feature>
<organism evidence="4 6">
    <name type="scientific">Brucella anthropi</name>
    <name type="common">Ochrobactrum anthropi</name>
    <dbReference type="NCBI Taxonomy" id="529"/>
    <lineage>
        <taxon>Bacteria</taxon>
        <taxon>Pseudomonadati</taxon>
        <taxon>Pseudomonadota</taxon>
        <taxon>Alphaproteobacteria</taxon>
        <taxon>Hyphomicrobiales</taxon>
        <taxon>Brucellaceae</taxon>
        <taxon>Brucella/Ochrobactrum group</taxon>
        <taxon>Brucella</taxon>
    </lineage>
</organism>
<evidence type="ECO:0000256" key="2">
    <source>
        <dbReference type="SAM" id="Coils"/>
    </source>
</evidence>
<gene>
    <name evidence="4" type="ORF">F9L06_09510</name>
    <name evidence="5" type="ORF">IH622_02890</name>
</gene>
<dbReference type="PANTHER" id="PTHR30204">
    <property type="entry name" value="REDOX-CYCLING DRUG-SENSING TRANSCRIPTIONAL ACTIVATOR SOXR"/>
    <property type="match status" value="1"/>
</dbReference>
<dbReference type="AlphaFoldDB" id="A0A011UF86"/>
<reference evidence="5" key="3">
    <citation type="submission" date="2020-10" db="EMBL/GenBank/DDBJ databases">
        <title>Enrichment of novel Verrucomicrobia, Bacteroidetes and Krumholzibacteria in an oxygen-limited, methane- and iron-fed bioreactor inoculated with Bothnian Sea sediments.</title>
        <authorList>
            <person name="Martins P.D."/>
            <person name="de Jong A."/>
            <person name="Lenstra W.K."/>
            <person name="van Helmond N.A.G.M."/>
            <person name="Slomp C.P."/>
            <person name="Jetten M.S.M."/>
            <person name="Welte C.U."/>
            <person name="Rasigraf O."/>
        </authorList>
    </citation>
    <scope>NUCLEOTIDE SEQUENCE</scope>
    <source>
        <strain evidence="5">MAG47</strain>
    </source>
</reference>
<dbReference type="PROSITE" id="PS50937">
    <property type="entry name" value="HTH_MERR_2"/>
    <property type="match status" value="1"/>
</dbReference>
<dbReference type="GO" id="GO:0003677">
    <property type="term" value="F:DNA binding"/>
    <property type="evidence" value="ECO:0007669"/>
    <property type="project" value="UniProtKB-KW"/>
</dbReference>
<sequence>MSKQANAPGLVADLAIADLLTGTSVNMRKEGQSGGQLYRIGDLAEEFDLTLRALRFYEDKGLLNPRRAGVTRLYDYNDHTRLRLILFGRRIGFTLSEMGQLISVWENETRDAVEVEKLRKRFKEKLVELEKKKDEVDQSVEELRTILARMGRQSF</sequence>
<dbReference type="EMBL" id="WBWX01000003">
    <property type="protein sequence ID" value="KAB2798839.1"/>
    <property type="molecule type" value="Genomic_DNA"/>
</dbReference>
<dbReference type="GeneID" id="61315452"/>
<dbReference type="Proteomes" id="UP000441102">
    <property type="component" value="Unassembled WGS sequence"/>
</dbReference>
<accession>A0A011UF86</accession>
<dbReference type="SMART" id="SM00422">
    <property type="entry name" value="HTH_MERR"/>
    <property type="match status" value="1"/>
</dbReference>
<dbReference type="GO" id="GO:0003700">
    <property type="term" value="F:DNA-binding transcription factor activity"/>
    <property type="evidence" value="ECO:0007669"/>
    <property type="project" value="InterPro"/>
</dbReference>
<dbReference type="InterPro" id="IPR009061">
    <property type="entry name" value="DNA-bd_dom_put_sf"/>
</dbReference>
<evidence type="ECO:0000313" key="4">
    <source>
        <dbReference type="EMBL" id="KAB2798839.1"/>
    </source>
</evidence>
<evidence type="ECO:0000313" key="6">
    <source>
        <dbReference type="Proteomes" id="UP000441102"/>
    </source>
</evidence>
<feature type="domain" description="HTH merR-type" evidence="3">
    <location>
        <begin position="37"/>
        <end position="104"/>
    </location>
</feature>
<evidence type="ECO:0000256" key="1">
    <source>
        <dbReference type="ARBA" id="ARBA00023125"/>
    </source>
</evidence>
<reference evidence="4 6" key="1">
    <citation type="submission" date="2019-09" db="EMBL/GenBank/DDBJ databases">
        <title>Taxonomic organization of the family Brucellaceae based on a phylogenomic approach.</title>
        <authorList>
            <person name="Leclercq S."/>
            <person name="Cloeckaert A."/>
            <person name="Zygmunt M.S."/>
        </authorList>
    </citation>
    <scope>NUCLEOTIDE SEQUENCE [LARGE SCALE GENOMIC DNA]</scope>
    <source>
        <strain evidence="4 6">CCUG 34461</strain>
    </source>
</reference>
<name>A0A011UF86_BRUAN</name>
<evidence type="ECO:0000259" key="3">
    <source>
        <dbReference type="PROSITE" id="PS50937"/>
    </source>
</evidence>
<evidence type="ECO:0000313" key="5">
    <source>
        <dbReference type="EMBL" id="MBE0559765.1"/>
    </source>
</evidence>
<dbReference type="PANTHER" id="PTHR30204:SF58">
    <property type="entry name" value="HTH-TYPE TRANSCRIPTIONAL REGULATOR YFMP"/>
    <property type="match status" value="1"/>
</dbReference>
<dbReference type="InterPro" id="IPR000551">
    <property type="entry name" value="MerR-type_HTH_dom"/>
</dbReference>
<dbReference type="Gene3D" id="1.10.1660.10">
    <property type="match status" value="1"/>
</dbReference>
<reference evidence="5" key="2">
    <citation type="submission" date="2020-09" db="EMBL/GenBank/DDBJ databases">
        <authorList>
            <person name="Dalcin Martins P."/>
        </authorList>
    </citation>
    <scope>NUCLEOTIDE SEQUENCE</scope>
    <source>
        <strain evidence="5">MAG47</strain>
    </source>
</reference>
<keyword evidence="1" id="KW-0238">DNA-binding</keyword>